<organism evidence="1 2">
    <name type="scientific">Penicillium capsulatum</name>
    <dbReference type="NCBI Taxonomy" id="69766"/>
    <lineage>
        <taxon>Eukaryota</taxon>
        <taxon>Fungi</taxon>
        <taxon>Dikarya</taxon>
        <taxon>Ascomycota</taxon>
        <taxon>Pezizomycotina</taxon>
        <taxon>Eurotiomycetes</taxon>
        <taxon>Eurotiomycetidae</taxon>
        <taxon>Eurotiales</taxon>
        <taxon>Aspergillaceae</taxon>
        <taxon>Penicillium</taxon>
    </lineage>
</organism>
<protein>
    <recommendedName>
        <fullName evidence="3">F-box domain-containing protein</fullName>
    </recommendedName>
</protein>
<dbReference type="OrthoDB" id="3940621at2759"/>
<comment type="caution">
    <text evidence="1">The sequence shown here is derived from an EMBL/GenBank/DDBJ whole genome shotgun (WGS) entry which is preliminary data.</text>
</comment>
<dbReference type="Proteomes" id="UP001146351">
    <property type="component" value="Unassembled WGS sequence"/>
</dbReference>
<reference evidence="1" key="1">
    <citation type="submission" date="2022-11" db="EMBL/GenBank/DDBJ databases">
        <authorList>
            <person name="Petersen C."/>
        </authorList>
    </citation>
    <scope>NUCLEOTIDE SEQUENCE</scope>
    <source>
        <strain evidence="1">IBT 21917</strain>
    </source>
</reference>
<dbReference type="EMBL" id="JAPQKO010000001">
    <property type="protein sequence ID" value="KAJ5184182.1"/>
    <property type="molecule type" value="Genomic_DNA"/>
</dbReference>
<keyword evidence="2" id="KW-1185">Reference proteome</keyword>
<gene>
    <name evidence="1" type="ORF">N7492_001798</name>
</gene>
<accession>A0A9W9IUI2</accession>
<dbReference type="AlphaFoldDB" id="A0A9W9IUI2"/>
<reference evidence="1" key="2">
    <citation type="journal article" date="2023" name="IMA Fungus">
        <title>Comparative genomic study of the Penicillium genus elucidates a diverse pangenome and 15 lateral gene transfer events.</title>
        <authorList>
            <person name="Petersen C."/>
            <person name="Sorensen T."/>
            <person name="Nielsen M.R."/>
            <person name="Sondergaard T.E."/>
            <person name="Sorensen J.L."/>
            <person name="Fitzpatrick D.A."/>
            <person name="Frisvad J.C."/>
            <person name="Nielsen K.L."/>
        </authorList>
    </citation>
    <scope>NUCLEOTIDE SEQUENCE</scope>
    <source>
        <strain evidence="1">IBT 21917</strain>
    </source>
</reference>
<evidence type="ECO:0000313" key="2">
    <source>
        <dbReference type="Proteomes" id="UP001146351"/>
    </source>
</evidence>
<proteinExistence type="predicted"/>
<name>A0A9W9IUI2_9EURO</name>
<evidence type="ECO:0008006" key="3">
    <source>
        <dbReference type="Google" id="ProtNLM"/>
    </source>
</evidence>
<evidence type="ECO:0000313" key="1">
    <source>
        <dbReference type="EMBL" id="KAJ5184182.1"/>
    </source>
</evidence>
<sequence>MQVSPYFINGPTCLAQLGAFAKLPPELRLMIWEELFCFIPSIPHEASQPSSNILSILRCSRYLYHEITDHLYKDLKSTIQPWPVWEENKSMVLWLSSKKVSAFRQIKNLDTARQFICTFPFDKVHQSRLGINIPAACGGDPARIIILWRKINALVATINTLQCIPFVHVILSGKWRLGGKPRESIKDSNGARPDHDIAILPFSRLDSWGFSLPKHLEEAIANQPTISQNSIISQLKAKKLLPAGSPHHIDMSNPIIDIDQWLSETDTFLESRIDTIHGSTASYLRLKRFKQWYGVNHDWEEAYRQRLVQLPDCRIELNYGIQASA</sequence>